<dbReference type="EC" id="7.2.2.8" evidence="3"/>
<dbReference type="InterPro" id="IPR023298">
    <property type="entry name" value="ATPase_P-typ_TM_dom_sf"/>
</dbReference>
<feature type="domain" description="HMA" evidence="18">
    <location>
        <begin position="38"/>
        <end position="104"/>
    </location>
</feature>
<dbReference type="PANTHER" id="PTHR43520">
    <property type="entry name" value="ATP7, ISOFORM B"/>
    <property type="match status" value="1"/>
</dbReference>
<dbReference type="SUPFAM" id="SSF55008">
    <property type="entry name" value="HMA, heavy metal-associated domain"/>
    <property type="match status" value="4"/>
</dbReference>
<dbReference type="InterPro" id="IPR044492">
    <property type="entry name" value="P_typ_ATPase_HD_dom"/>
</dbReference>
<dbReference type="SFLD" id="SFLDG00002">
    <property type="entry name" value="C1.7:_P-type_atpase_like"/>
    <property type="match status" value="1"/>
</dbReference>
<evidence type="ECO:0000313" key="19">
    <source>
        <dbReference type="EMBL" id="KAK9507900.1"/>
    </source>
</evidence>
<dbReference type="PRINTS" id="PR00942">
    <property type="entry name" value="CUATPASEI"/>
</dbReference>
<dbReference type="FunFam" id="3.30.70.100:FF:000001">
    <property type="entry name" value="ATPase copper transporting beta"/>
    <property type="match status" value="4"/>
</dbReference>
<reference evidence="19 20" key="1">
    <citation type="submission" date="2022-12" db="EMBL/GenBank/DDBJ databases">
        <title>Chromosome-level genome assembly of true bugs.</title>
        <authorList>
            <person name="Ma L."/>
            <person name="Li H."/>
        </authorList>
    </citation>
    <scope>NUCLEOTIDE SEQUENCE [LARGE SCALE GENOMIC DNA]</scope>
    <source>
        <strain evidence="19">Lab_2022b</strain>
    </source>
</reference>
<dbReference type="PRINTS" id="PR00119">
    <property type="entry name" value="CATATPASE"/>
</dbReference>
<comment type="similarity">
    <text evidence="2 17">Belongs to the cation transport ATPase (P-type) (TC 3.A.3) family. Type IB subfamily.</text>
</comment>
<dbReference type="InterPro" id="IPR018303">
    <property type="entry name" value="ATPase_P-typ_P_site"/>
</dbReference>
<dbReference type="CDD" id="cd00371">
    <property type="entry name" value="HMA"/>
    <property type="match status" value="4"/>
</dbReference>
<evidence type="ECO:0000256" key="15">
    <source>
        <dbReference type="ARBA" id="ARBA00023065"/>
    </source>
</evidence>
<evidence type="ECO:0000256" key="16">
    <source>
        <dbReference type="ARBA" id="ARBA00023136"/>
    </source>
</evidence>
<organism evidence="19 20">
    <name type="scientific">Rhynocoris fuscipes</name>
    <dbReference type="NCBI Taxonomy" id="488301"/>
    <lineage>
        <taxon>Eukaryota</taxon>
        <taxon>Metazoa</taxon>
        <taxon>Ecdysozoa</taxon>
        <taxon>Arthropoda</taxon>
        <taxon>Hexapoda</taxon>
        <taxon>Insecta</taxon>
        <taxon>Pterygota</taxon>
        <taxon>Neoptera</taxon>
        <taxon>Paraneoptera</taxon>
        <taxon>Hemiptera</taxon>
        <taxon>Heteroptera</taxon>
        <taxon>Panheteroptera</taxon>
        <taxon>Cimicomorpha</taxon>
        <taxon>Reduviidae</taxon>
        <taxon>Harpactorinae</taxon>
        <taxon>Harpactorini</taxon>
        <taxon>Rhynocoris</taxon>
    </lineage>
</organism>
<dbReference type="GO" id="GO:0005507">
    <property type="term" value="F:copper ion binding"/>
    <property type="evidence" value="ECO:0007669"/>
    <property type="project" value="InterPro"/>
</dbReference>
<dbReference type="SUPFAM" id="SSF56784">
    <property type="entry name" value="HAD-like"/>
    <property type="match status" value="1"/>
</dbReference>
<dbReference type="Pfam" id="PF00122">
    <property type="entry name" value="E1-E2_ATPase"/>
    <property type="match status" value="1"/>
</dbReference>
<feature type="domain" description="HMA" evidence="18">
    <location>
        <begin position="110"/>
        <end position="176"/>
    </location>
</feature>
<dbReference type="AlphaFoldDB" id="A0AAW1DHH8"/>
<keyword evidence="15" id="KW-0406">Ion transport</keyword>
<dbReference type="EMBL" id="JAPXFL010000004">
    <property type="protein sequence ID" value="KAK9507900.1"/>
    <property type="molecule type" value="Genomic_DNA"/>
</dbReference>
<evidence type="ECO:0000256" key="4">
    <source>
        <dbReference type="ARBA" id="ARBA00022448"/>
    </source>
</evidence>
<dbReference type="GO" id="GO:0005524">
    <property type="term" value="F:ATP binding"/>
    <property type="evidence" value="ECO:0007669"/>
    <property type="project" value="UniProtKB-UniRule"/>
</dbReference>
<dbReference type="GO" id="GO:0005802">
    <property type="term" value="C:trans-Golgi network"/>
    <property type="evidence" value="ECO:0007669"/>
    <property type="project" value="TreeGrafter"/>
</dbReference>
<feature type="transmembrane region" description="Helical" evidence="17">
    <location>
        <begin position="705"/>
        <end position="729"/>
    </location>
</feature>
<evidence type="ECO:0000256" key="2">
    <source>
        <dbReference type="ARBA" id="ARBA00006024"/>
    </source>
</evidence>
<name>A0AAW1DHH8_9HEMI</name>
<keyword evidence="12" id="KW-1278">Translocase</keyword>
<dbReference type="Pfam" id="PF00702">
    <property type="entry name" value="Hydrolase"/>
    <property type="match status" value="1"/>
</dbReference>
<dbReference type="InterPro" id="IPR006121">
    <property type="entry name" value="HMA_dom"/>
</dbReference>
<dbReference type="PROSITE" id="PS00154">
    <property type="entry name" value="ATPASE_E1_E2"/>
    <property type="match status" value="1"/>
</dbReference>
<keyword evidence="13 17" id="KW-1133">Transmembrane helix</keyword>
<evidence type="ECO:0000256" key="13">
    <source>
        <dbReference type="ARBA" id="ARBA00022989"/>
    </source>
</evidence>
<dbReference type="Gene3D" id="3.40.1110.10">
    <property type="entry name" value="Calcium-transporting ATPase, cytoplasmic domain N"/>
    <property type="match status" value="1"/>
</dbReference>
<accession>A0AAW1DHH8</accession>
<dbReference type="PANTHER" id="PTHR43520:SF8">
    <property type="entry name" value="P-TYPE CU(+) TRANSPORTER"/>
    <property type="match status" value="1"/>
</dbReference>
<proteinExistence type="inferred from homology"/>
<comment type="subcellular location">
    <subcellularLocation>
        <location evidence="1">Golgi apparatus</location>
        <location evidence="1">trans-Golgi network membrane</location>
        <topology evidence="1">Multi-pass membrane protein</topology>
    </subcellularLocation>
    <subcellularLocation>
        <location evidence="17">Membrane</location>
    </subcellularLocation>
</comment>
<dbReference type="NCBIfam" id="TIGR00003">
    <property type="entry name" value="copper ion binding protein"/>
    <property type="match status" value="3"/>
</dbReference>
<gene>
    <name evidence="19" type="ORF">O3M35_007664</name>
</gene>
<keyword evidence="14" id="KW-0186">Copper</keyword>
<evidence type="ECO:0000313" key="20">
    <source>
        <dbReference type="Proteomes" id="UP001461498"/>
    </source>
</evidence>
<dbReference type="SFLD" id="SFLDS00003">
    <property type="entry name" value="Haloacid_Dehalogenase"/>
    <property type="match status" value="1"/>
</dbReference>
<comment type="caution">
    <text evidence="19">The sequence shown here is derived from an EMBL/GenBank/DDBJ whole genome shotgun (WGS) entry which is preliminary data.</text>
</comment>
<keyword evidence="11" id="KW-0460">Magnesium</keyword>
<keyword evidence="4" id="KW-0813">Transport</keyword>
<dbReference type="PROSITE" id="PS01047">
    <property type="entry name" value="HMA_1"/>
    <property type="match status" value="3"/>
</dbReference>
<dbReference type="Proteomes" id="UP001461498">
    <property type="component" value="Unassembled WGS sequence"/>
</dbReference>
<keyword evidence="10 17" id="KW-0067">ATP-binding</keyword>
<feature type="transmembrane region" description="Helical" evidence="17">
    <location>
        <begin position="660"/>
        <end position="685"/>
    </location>
</feature>
<dbReference type="GO" id="GO:0006878">
    <property type="term" value="P:intracellular copper ion homeostasis"/>
    <property type="evidence" value="ECO:0007669"/>
    <property type="project" value="TreeGrafter"/>
</dbReference>
<dbReference type="SUPFAM" id="SSF81665">
    <property type="entry name" value="Calcium ATPase, transmembrane domain M"/>
    <property type="match status" value="1"/>
</dbReference>
<feature type="transmembrane region" description="Helical" evidence="17">
    <location>
        <begin position="501"/>
        <end position="520"/>
    </location>
</feature>
<feature type="domain" description="HMA" evidence="18">
    <location>
        <begin position="304"/>
        <end position="370"/>
    </location>
</feature>
<evidence type="ECO:0000256" key="14">
    <source>
        <dbReference type="ARBA" id="ARBA00023008"/>
    </source>
</evidence>
<dbReference type="Pfam" id="PF00403">
    <property type="entry name" value="HMA"/>
    <property type="match status" value="4"/>
</dbReference>
<protein>
    <recommendedName>
        <fullName evidence="3">P-type Cu(+) transporter</fullName>
        <ecNumber evidence="3">7.2.2.8</ecNumber>
    </recommendedName>
</protein>
<dbReference type="FunFam" id="3.40.50.1000:FF:000031">
    <property type="entry name" value="Probable copper-transporting ATPase HMA5"/>
    <property type="match status" value="1"/>
</dbReference>
<feature type="transmembrane region" description="Helical" evidence="17">
    <location>
        <begin position="471"/>
        <end position="495"/>
    </location>
</feature>
<dbReference type="InterPro" id="IPR023214">
    <property type="entry name" value="HAD_sf"/>
</dbReference>
<dbReference type="InterPro" id="IPR027256">
    <property type="entry name" value="P-typ_ATPase_IB"/>
</dbReference>
<keyword evidence="9" id="KW-0187">Copper transport</keyword>
<dbReference type="GO" id="GO:0140581">
    <property type="term" value="F:P-type monovalent copper transporter activity"/>
    <property type="evidence" value="ECO:0007669"/>
    <property type="project" value="UniProtKB-EC"/>
</dbReference>
<dbReference type="Gene3D" id="3.40.50.1000">
    <property type="entry name" value="HAD superfamily/HAD-like"/>
    <property type="match status" value="1"/>
</dbReference>
<feature type="transmembrane region" description="Helical" evidence="17">
    <location>
        <begin position="396"/>
        <end position="417"/>
    </location>
</feature>
<dbReference type="InterPro" id="IPR008250">
    <property type="entry name" value="ATPase_P-typ_transduc_dom_A_sf"/>
</dbReference>
<keyword evidence="16 17" id="KW-0472">Membrane</keyword>
<dbReference type="PROSITE" id="PS50846">
    <property type="entry name" value="HMA_2"/>
    <property type="match status" value="4"/>
</dbReference>
<feature type="domain" description="HMA" evidence="18">
    <location>
        <begin position="227"/>
        <end position="294"/>
    </location>
</feature>
<dbReference type="SUPFAM" id="SSF81653">
    <property type="entry name" value="Calcium ATPase, transduction domain A"/>
    <property type="match status" value="1"/>
</dbReference>
<dbReference type="GO" id="GO:0043682">
    <property type="term" value="F:P-type divalent copper transporter activity"/>
    <property type="evidence" value="ECO:0007669"/>
    <property type="project" value="TreeGrafter"/>
</dbReference>
<dbReference type="GO" id="GO:0016887">
    <property type="term" value="F:ATP hydrolysis activity"/>
    <property type="evidence" value="ECO:0007669"/>
    <property type="project" value="InterPro"/>
</dbReference>
<evidence type="ECO:0000256" key="1">
    <source>
        <dbReference type="ARBA" id="ARBA00004166"/>
    </source>
</evidence>
<dbReference type="GO" id="GO:0015677">
    <property type="term" value="P:copper ion import"/>
    <property type="evidence" value="ECO:0007669"/>
    <property type="project" value="TreeGrafter"/>
</dbReference>
<keyword evidence="7" id="KW-0677">Repeat</keyword>
<dbReference type="GO" id="GO:0005886">
    <property type="term" value="C:plasma membrane"/>
    <property type="evidence" value="ECO:0007669"/>
    <property type="project" value="TreeGrafter"/>
</dbReference>
<dbReference type="CDD" id="cd02094">
    <property type="entry name" value="P-type_ATPase_Cu-like"/>
    <property type="match status" value="1"/>
</dbReference>
<dbReference type="InterPro" id="IPR006122">
    <property type="entry name" value="HMA_Cu_ion-bd"/>
</dbReference>
<dbReference type="GO" id="GO:0060003">
    <property type="term" value="P:copper ion export"/>
    <property type="evidence" value="ECO:0007669"/>
    <property type="project" value="TreeGrafter"/>
</dbReference>
<dbReference type="InterPro" id="IPR059000">
    <property type="entry name" value="ATPase_P-type_domA"/>
</dbReference>
<dbReference type="InterPro" id="IPR036163">
    <property type="entry name" value="HMA_dom_sf"/>
</dbReference>
<sequence>MMDGREPLLQDSDSDSDFCSPFVSEIICDDEDGEEEKEKVIIGIEGMSCQSCVKNIQNTIGMRNGVISIKVNLEKKLGEIFYNPSLTSPAVLKEAIEDMGFDATLPEDEMTTTIGVQGMTCQSCVRNIEKKISEKNGVVNIKVSLEEKMATVTFKPQITSAQDICDAIEDMGFDASLSLLNGANSIPKLLEEKQSTSCANSSKGSGDQNKQNLSDKYTKINIDNKLSRCFIHIKGMTCASCVAAIEKHCYNKLPGVNNILIALLAAKAEVKYVPSLIEPEEIAKSITELGFPSEVLSAEESWEGRVTLKIGGMTCASCVNKIESNVVKLKGVTSAKVALTTQSGTFLFNPIETGARDIIEAIEKLGFTASVLTNKDKEAGNYLDHRETIRQWRHSFIISLMFGGPAIIAMFYFMFQMSHESHDEMSMILPGLSLENLIMFICSTPVQIFGGWHFHAAAIKAVRHGTTNMDVLVSLATTISYVYSVIVLACAMALFHSHSPVTFFDTPPMLFVFISLGRWLESIAKGKTSEALSKLLSLKPTEAQLVTIGKSFEILSEKTIPVDLVQRGDILKVIPGAKVPVDGKVVFGQSRCDESLITGESMPVVKKKGSVVISGSINQSGLILMVVTHTGESTTLAQIVKLVEEAQTSKAPIQHLADKIASYFVPFVIGISVLTVIIWTIVGFIDISYIPVSEKSKEGFSREEIIFQFAFRCALSVFAIACPCALGLATPTAVMVGTGVGAQSGILIKGAETLENAHKVGCVVFDKTGTITEGKPKVNKISLFVKDSQCSIEKLLSVVGTAESSSEHPIASAIVDFVKSTINDEITGKCVNFQAVPGCGLRSTISHIESMMNKTHISDKVKNYKNLSQNEPLLLNGVNIEMVDLGRQVIDSGLELDLDSASPDNEVSSYDVIIGNREWMRRNAIHLPSVADYLMSVEEDLGHTAVLCAINGVLVSMWSVTDTVKREAHLAVYTLKRRGIDVILLTGDNKKTALAIAKEVGITRVFSEVLPSHKVAKIQQLQAKKMKVAMVGDGVNDSPALAQADVGIAIASGTDVAVEAADVVLMRDNLIDVIACLDLSRKTVKRIRYNFFFASVYNLVGIPLAAGAFSSIGLTLVPWMSSAAMAMSSVSVVVSSLLLKLYKKPTVESLTTPEYELTISAQDRELNISIHRGLDDIDRPSPSQSASSSISRFFSWPKTENDGLLLNAEDGDDPEGGMETYMYSKLDDVSRIVSPKA</sequence>
<dbReference type="InterPro" id="IPR023299">
    <property type="entry name" value="ATPase_P-typ_cyto_dom_N"/>
</dbReference>
<evidence type="ECO:0000256" key="5">
    <source>
        <dbReference type="ARBA" id="ARBA00022692"/>
    </source>
</evidence>
<evidence type="ECO:0000256" key="6">
    <source>
        <dbReference type="ARBA" id="ARBA00022723"/>
    </source>
</evidence>
<dbReference type="InterPro" id="IPR036412">
    <property type="entry name" value="HAD-like_sf"/>
</dbReference>
<dbReference type="SFLD" id="SFLDF00027">
    <property type="entry name" value="p-type_atpase"/>
    <property type="match status" value="1"/>
</dbReference>
<keyword evidence="6 17" id="KW-0479">Metal-binding</keyword>
<keyword evidence="8 17" id="KW-0547">Nucleotide-binding</keyword>
<dbReference type="SUPFAM" id="SSF81660">
    <property type="entry name" value="Metal cation-transporting ATPase, ATP-binding domain N"/>
    <property type="match status" value="1"/>
</dbReference>
<evidence type="ECO:0000256" key="12">
    <source>
        <dbReference type="ARBA" id="ARBA00022967"/>
    </source>
</evidence>
<evidence type="ECO:0000256" key="3">
    <source>
        <dbReference type="ARBA" id="ARBA00012517"/>
    </source>
</evidence>
<keyword evidence="20" id="KW-1185">Reference proteome</keyword>
<evidence type="ECO:0000256" key="8">
    <source>
        <dbReference type="ARBA" id="ARBA00022741"/>
    </source>
</evidence>
<dbReference type="Gene3D" id="2.70.150.10">
    <property type="entry name" value="Calcium-transporting ATPase, cytoplasmic transduction domain A"/>
    <property type="match status" value="1"/>
</dbReference>
<dbReference type="NCBIfam" id="TIGR01494">
    <property type="entry name" value="ATPase_P-type"/>
    <property type="match status" value="1"/>
</dbReference>
<feature type="transmembrane region" description="Helical" evidence="17">
    <location>
        <begin position="437"/>
        <end position="459"/>
    </location>
</feature>
<evidence type="ECO:0000256" key="7">
    <source>
        <dbReference type="ARBA" id="ARBA00022737"/>
    </source>
</evidence>
<evidence type="ECO:0000256" key="10">
    <source>
        <dbReference type="ARBA" id="ARBA00022840"/>
    </source>
</evidence>
<dbReference type="InterPro" id="IPR017969">
    <property type="entry name" value="Heavy-metal-associated_CS"/>
</dbReference>
<dbReference type="InterPro" id="IPR001757">
    <property type="entry name" value="P_typ_ATPase"/>
</dbReference>
<dbReference type="NCBIfam" id="TIGR01525">
    <property type="entry name" value="ATPase-IB_hvy"/>
    <property type="match status" value="1"/>
</dbReference>
<dbReference type="Gene3D" id="3.30.70.100">
    <property type="match status" value="4"/>
</dbReference>
<evidence type="ECO:0000256" key="11">
    <source>
        <dbReference type="ARBA" id="ARBA00022842"/>
    </source>
</evidence>
<feature type="transmembrane region" description="Helical" evidence="17">
    <location>
        <begin position="1091"/>
        <end position="1113"/>
    </location>
</feature>
<dbReference type="FunFam" id="2.70.150.10:FF:000002">
    <property type="entry name" value="Copper-transporting ATPase 1, putative"/>
    <property type="match status" value="1"/>
</dbReference>
<evidence type="ECO:0000256" key="9">
    <source>
        <dbReference type="ARBA" id="ARBA00022796"/>
    </source>
</evidence>
<evidence type="ECO:0000259" key="18">
    <source>
        <dbReference type="PROSITE" id="PS50846"/>
    </source>
</evidence>
<feature type="transmembrane region" description="Helical" evidence="17">
    <location>
        <begin position="1119"/>
        <end position="1139"/>
    </location>
</feature>
<evidence type="ECO:0000256" key="17">
    <source>
        <dbReference type="RuleBase" id="RU362081"/>
    </source>
</evidence>
<keyword evidence="5 17" id="KW-0812">Transmembrane</keyword>